<dbReference type="GO" id="GO:0019005">
    <property type="term" value="C:SCF ubiquitin ligase complex"/>
    <property type="evidence" value="ECO:0007669"/>
    <property type="project" value="TreeGrafter"/>
</dbReference>
<comment type="caution">
    <text evidence="2">The sequence shown here is derived from an EMBL/GenBank/DDBJ whole genome shotgun (WGS) entry which is preliminary data.</text>
</comment>
<dbReference type="SMART" id="SM00256">
    <property type="entry name" value="FBOX"/>
    <property type="match status" value="1"/>
</dbReference>
<dbReference type="Pfam" id="PF13516">
    <property type="entry name" value="LRR_6"/>
    <property type="match status" value="1"/>
</dbReference>
<dbReference type="InterPro" id="IPR036047">
    <property type="entry name" value="F-box-like_dom_sf"/>
</dbReference>
<dbReference type="GO" id="GO:0031146">
    <property type="term" value="P:SCF-dependent proteasomal ubiquitin-dependent protein catabolic process"/>
    <property type="evidence" value="ECO:0007669"/>
    <property type="project" value="TreeGrafter"/>
</dbReference>
<keyword evidence="3" id="KW-1185">Reference proteome</keyword>
<dbReference type="AlphaFoldDB" id="A0A9D4VBE8"/>
<dbReference type="InterPro" id="IPR006553">
    <property type="entry name" value="Leu-rich_rpt_Cys-con_subtyp"/>
</dbReference>
<accession>A0A9D4VBE8</accession>
<dbReference type="FunFam" id="1.20.1280.50:FF:000023">
    <property type="entry name" value="F-box/LRR-repeat protein 4"/>
    <property type="match status" value="1"/>
</dbReference>
<dbReference type="PANTHER" id="PTHR13318">
    <property type="entry name" value="PARTNER OF PAIRED, ISOFORM B-RELATED"/>
    <property type="match status" value="1"/>
</dbReference>
<dbReference type="CDD" id="cd22159">
    <property type="entry name" value="F-box_AtTIR1-like"/>
    <property type="match status" value="1"/>
</dbReference>
<dbReference type="Proteomes" id="UP000886520">
    <property type="component" value="Chromosome 2"/>
</dbReference>
<evidence type="ECO:0000313" key="3">
    <source>
        <dbReference type="Proteomes" id="UP000886520"/>
    </source>
</evidence>
<evidence type="ECO:0000313" key="2">
    <source>
        <dbReference type="EMBL" id="KAI5082611.1"/>
    </source>
</evidence>
<dbReference type="SUPFAM" id="SSF52047">
    <property type="entry name" value="RNI-like"/>
    <property type="match status" value="1"/>
</dbReference>
<sequence>MEEILARGFAASLRLGNARRASVQREAAIATTCVGDLPDECLASVFLYLSSEDRHAVALTCRRWRSLEALSRHTLRFVCQAHKPVDEADFLHRCLMHALQVFPHILHITMHHFTRLPDSFFTLFQTKCFAQLSSLRLHFCLAITDKSVDYVLAGCPALTHLTLTLCTEISDVSLHAIACGLPSLEYLDISYCKTVTDVGIDDVLKSCPNMQDILFSYCFEVEGWGLRNGKNLKKVQAEACILTDAGLIEGLRGATSIEIFNMADLRSGFRLGARGLGQVGIASKHMEVLCLRMCRMLEDATVKEIAKGCPNLRVWDLSRCQEITFDGWQAVAQFCAKLQYLDVNRCRQFCDRSILAIQKSCPTLLCIHVTSCPSLTDESCRCFEGARPNVRVDTKGALTNCCHIT</sequence>
<dbReference type="EMBL" id="JABFUD020000003">
    <property type="protein sequence ID" value="KAI5082611.1"/>
    <property type="molecule type" value="Genomic_DNA"/>
</dbReference>
<protein>
    <recommendedName>
        <fullName evidence="1">F-box domain-containing protein</fullName>
    </recommendedName>
</protein>
<dbReference type="Gene3D" id="1.20.1280.50">
    <property type="match status" value="1"/>
</dbReference>
<name>A0A9D4VBE8_ADICA</name>
<organism evidence="2 3">
    <name type="scientific">Adiantum capillus-veneris</name>
    <name type="common">Maidenhair fern</name>
    <dbReference type="NCBI Taxonomy" id="13818"/>
    <lineage>
        <taxon>Eukaryota</taxon>
        <taxon>Viridiplantae</taxon>
        <taxon>Streptophyta</taxon>
        <taxon>Embryophyta</taxon>
        <taxon>Tracheophyta</taxon>
        <taxon>Polypodiopsida</taxon>
        <taxon>Polypodiidae</taxon>
        <taxon>Polypodiales</taxon>
        <taxon>Pteridineae</taxon>
        <taxon>Pteridaceae</taxon>
        <taxon>Vittarioideae</taxon>
        <taxon>Adiantum</taxon>
    </lineage>
</organism>
<dbReference type="SMART" id="SM00367">
    <property type="entry name" value="LRR_CC"/>
    <property type="match status" value="8"/>
</dbReference>
<dbReference type="InterPro" id="IPR032675">
    <property type="entry name" value="LRR_dom_sf"/>
</dbReference>
<gene>
    <name evidence="2" type="ORF">GOP47_0002354</name>
</gene>
<reference evidence="2" key="1">
    <citation type="submission" date="2021-01" db="EMBL/GenBank/DDBJ databases">
        <title>Adiantum capillus-veneris genome.</title>
        <authorList>
            <person name="Fang Y."/>
            <person name="Liao Q."/>
        </authorList>
    </citation>
    <scope>NUCLEOTIDE SEQUENCE</scope>
    <source>
        <strain evidence="2">H3</strain>
        <tissue evidence="2">Leaf</tissue>
    </source>
</reference>
<dbReference type="SUPFAM" id="SSF81383">
    <property type="entry name" value="F-box domain"/>
    <property type="match status" value="1"/>
</dbReference>
<dbReference type="InterPro" id="IPR001611">
    <property type="entry name" value="Leu-rich_rpt"/>
</dbReference>
<proteinExistence type="predicted"/>
<dbReference type="OrthoDB" id="550575at2759"/>
<dbReference type="PROSITE" id="PS50181">
    <property type="entry name" value="FBOX"/>
    <property type="match status" value="1"/>
</dbReference>
<dbReference type="Pfam" id="PF23622">
    <property type="entry name" value="LRR_At1g61320_AtMIF1"/>
    <property type="match status" value="1"/>
</dbReference>
<dbReference type="InterPro" id="IPR055357">
    <property type="entry name" value="LRR_At1g61320_AtMIF1"/>
</dbReference>
<dbReference type="Gene3D" id="3.80.10.10">
    <property type="entry name" value="Ribonuclease Inhibitor"/>
    <property type="match status" value="2"/>
</dbReference>
<dbReference type="Pfam" id="PF12937">
    <property type="entry name" value="F-box-like"/>
    <property type="match status" value="1"/>
</dbReference>
<feature type="domain" description="F-box" evidence="1">
    <location>
        <begin position="31"/>
        <end position="67"/>
    </location>
</feature>
<evidence type="ECO:0000259" key="1">
    <source>
        <dbReference type="PROSITE" id="PS50181"/>
    </source>
</evidence>
<dbReference type="InterPro" id="IPR001810">
    <property type="entry name" value="F-box_dom"/>
</dbReference>